<dbReference type="SMART" id="SM00842">
    <property type="entry name" value="FtsA"/>
    <property type="match status" value="1"/>
</dbReference>
<evidence type="ECO:0000256" key="5">
    <source>
        <dbReference type="HAMAP-Rule" id="MF_02033"/>
    </source>
</evidence>
<keyword evidence="3 5" id="KW-0472">Membrane</keyword>
<dbReference type="Pfam" id="PF14450">
    <property type="entry name" value="FtsA"/>
    <property type="match status" value="1"/>
</dbReference>
<keyword evidence="1 5" id="KW-1003">Cell membrane</keyword>
<keyword evidence="2 5" id="KW-0132">Cell division</keyword>
<dbReference type="CDD" id="cd24048">
    <property type="entry name" value="ASKHA_NBD_FtsA"/>
    <property type="match status" value="1"/>
</dbReference>
<evidence type="ECO:0000256" key="6">
    <source>
        <dbReference type="PIRNR" id="PIRNR003101"/>
    </source>
</evidence>
<keyword evidence="9" id="KW-1185">Reference proteome</keyword>
<feature type="domain" description="SHS2" evidence="7">
    <location>
        <begin position="6"/>
        <end position="193"/>
    </location>
</feature>
<protein>
    <recommendedName>
        <fullName evidence="5 6">Cell division protein FtsA</fullName>
    </recommendedName>
</protein>
<comment type="caution">
    <text evidence="8">The sequence shown here is derived from an EMBL/GenBank/DDBJ whole genome shotgun (WGS) entry which is preliminary data.</text>
</comment>
<dbReference type="InterPro" id="IPR003494">
    <property type="entry name" value="SHS2_FtsA"/>
</dbReference>
<dbReference type="EMBL" id="BAAACW010000071">
    <property type="protein sequence ID" value="GAA0361196.1"/>
    <property type="molecule type" value="Genomic_DNA"/>
</dbReference>
<dbReference type="InterPro" id="IPR020823">
    <property type="entry name" value="Cell_div_FtsA"/>
</dbReference>
<dbReference type="Gene3D" id="3.30.420.40">
    <property type="match status" value="2"/>
</dbReference>
<evidence type="ECO:0000256" key="2">
    <source>
        <dbReference type="ARBA" id="ARBA00022618"/>
    </source>
</evidence>
<evidence type="ECO:0000259" key="7">
    <source>
        <dbReference type="SMART" id="SM00842"/>
    </source>
</evidence>
<dbReference type="PANTHER" id="PTHR32432:SF4">
    <property type="entry name" value="CELL DIVISION PROTEIN FTSA"/>
    <property type="match status" value="1"/>
</dbReference>
<evidence type="ECO:0000313" key="8">
    <source>
        <dbReference type="EMBL" id="GAA0361196.1"/>
    </source>
</evidence>
<dbReference type="Pfam" id="PF02491">
    <property type="entry name" value="SHS2_FTSA"/>
    <property type="match status" value="1"/>
</dbReference>
<evidence type="ECO:0000313" key="9">
    <source>
        <dbReference type="Proteomes" id="UP001501166"/>
    </source>
</evidence>
<dbReference type="PIRSF" id="PIRSF003101">
    <property type="entry name" value="FtsA"/>
    <property type="match status" value="1"/>
</dbReference>
<gene>
    <name evidence="5 8" type="primary">ftsA</name>
    <name evidence="8" type="ORF">GCM10008932_12310</name>
</gene>
<keyword evidence="4 5" id="KW-0131">Cell cycle</keyword>
<evidence type="ECO:0000256" key="1">
    <source>
        <dbReference type="ARBA" id="ARBA00022475"/>
    </source>
</evidence>
<dbReference type="Proteomes" id="UP001501166">
    <property type="component" value="Unassembled WGS sequence"/>
</dbReference>
<evidence type="ECO:0000256" key="4">
    <source>
        <dbReference type="ARBA" id="ARBA00023306"/>
    </source>
</evidence>
<reference evidence="8 9" key="1">
    <citation type="journal article" date="2019" name="Int. J. Syst. Evol. Microbiol.">
        <title>The Global Catalogue of Microorganisms (GCM) 10K type strain sequencing project: providing services to taxonomists for standard genome sequencing and annotation.</title>
        <authorList>
            <consortium name="The Broad Institute Genomics Platform"/>
            <consortium name="The Broad Institute Genome Sequencing Center for Infectious Disease"/>
            <person name="Wu L."/>
            <person name="Ma J."/>
        </authorList>
    </citation>
    <scope>NUCLEOTIDE SEQUENCE [LARGE SCALE GENOMIC DNA]</scope>
    <source>
        <strain evidence="8 9">JCM 12662</strain>
    </source>
</reference>
<organism evidence="8 9">
    <name type="scientific">Alkalibacterium iburiense</name>
    <dbReference type="NCBI Taxonomy" id="290589"/>
    <lineage>
        <taxon>Bacteria</taxon>
        <taxon>Bacillati</taxon>
        <taxon>Bacillota</taxon>
        <taxon>Bacilli</taxon>
        <taxon>Lactobacillales</taxon>
        <taxon>Carnobacteriaceae</taxon>
        <taxon>Alkalibacterium</taxon>
    </lineage>
</organism>
<comment type="subunit">
    <text evidence="5">Self-interacts. Interacts with FtsZ.</text>
</comment>
<accession>A0ABN0XD13</accession>
<dbReference type="SUPFAM" id="SSF53067">
    <property type="entry name" value="Actin-like ATPase domain"/>
    <property type="match status" value="2"/>
</dbReference>
<comment type="function">
    <text evidence="5 6">Cell division protein that is involved in the assembly of the Z ring. May serve as a membrane anchor for the Z ring.</text>
</comment>
<dbReference type="InterPro" id="IPR043129">
    <property type="entry name" value="ATPase_NBD"/>
</dbReference>
<sequence length="437" mass="47604">MKDGIYTSLDIGTTSIKVIVSEVLNGQMNVIGVGSERSNGINKGLIIDIDETAQSIKKAVTQAEEKSGLDIQSLTVGVPALNVDINPFHVNATVGSSNQEINETVLVKLIEQVKNKTVSSDKTLLSIMVEEFIVDGFDGIKDPRKMVGEQVELYGTALSVSKTVLHNIKKSVNNAGYSIDDLIFQPKAMSELVLSEDEQRFGTVQLDLGGGQTTVSAVHDQQIKFSSVIKEGGANITKDISVVLNTSLKNAEKLKREVGFAFAEIGPDEEPQSISIDVIGQDNAVQVTETYIAEIIEARLAQIFEQVKDELDEIGALDLPGGVVLTGGTSSIPRINELAEDVFNVNIKTYIPDFMGVRYPSFTNAISLVYYKAKMDEIHKGINHLILFGETTELSETAITTSNELTQSSKKEKTNQTENKNGSFIDSLKNIFTNFFD</sequence>
<proteinExistence type="inferred from homology"/>
<dbReference type="GO" id="GO:0051301">
    <property type="term" value="P:cell division"/>
    <property type="evidence" value="ECO:0007669"/>
    <property type="project" value="UniProtKB-KW"/>
</dbReference>
<dbReference type="NCBIfam" id="TIGR01174">
    <property type="entry name" value="ftsA"/>
    <property type="match status" value="1"/>
</dbReference>
<comment type="subcellular location">
    <subcellularLocation>
        <location evidence="5">Cell membrane</location>
        <topology evidence="5">Peripheral membrane protein</topology>
        <orientation evidence="5">Cytoplasmic side</orientation>
    </subcellularLocation>
    <text evidence="5">Localizes to the Z ring in an FtsZ-dependent manner. Targeted to the membrane through a conserved C-terminal amphipathic helix.</text>
</comment>
<evidence type="ECO:0000256" key="3">
    <source>
        <dbReference type="ARBA" id="ARBA00023136"/>
    </source>
</evidence>
<dbReference type="PANTHER" id="PTHR32432">
    <property type="entry name" value="CELL DIVISION PROTEIN FTSA-RELATED"/>
    <property type="match status" value="1"/>
</dbReference>
<dbReference type="RefSeq" id="WP_343754799.1">
    <property type="nucleotide sequence ID" value="NZ_BAAACW010000071.1"/>
</dbReference>
<name>A0ABN0XD13_9LACT</name>
<dbReference type="InterPro" id="IPR050696">
    <property type="entry name" value="FtsA/MreB"/>
</dbReference>
<dbReference type="Gene3D" id="3.30.1490.110">
    <property type="match status" value="1"/>
</dbReference>
<comment type="similarity">
    <text evidence="5 6">Belongs to the FtsA/MreB family.</text>
</comment>
<dbReference type="HAMAP" id="MF_02033">
    <property type="entry name" value="FtsA"/>
    <property type="match status" value="1"/>
</dbReference>